<organism evidence="1 2">
    <name type="scientific">Allomyces macrogynus (strain ATCC 38327)</name>
    <name type="common">Allomyces javanicus var. macrogynus</name>
    <dbReference type="NCBI Taxonomy" id="578462"/>
    <lineage>
        <taxon>Eukaryota</taxon>
        <taxon>Fungi</taxon>
        <taxon>Fungi incertae sedis</taxon>
        <taxon>Blastocladiomycota</taxon>
        <taxon>Blastocladiomycetes</taxon>
        <taxon>Blastocladiales</taxon>
        <taxon>Blastocladiaceae</taxon>
        <taxon>Allomyces</taxon>
    </lineage>
</organism>
<gene>
    <name evidence="1" type="ORF">AMAG_15645</name>
</gene>
<protein>
    <submittedName>
        <fullName evidence="1">Uncharacterized protein</fullName>
    </submittedName>
</protein>
<dbReference type="Proteomes" id="UP000054350">
    <property type="component" value="Unassembled WGS sequence"/>
</dbReference>
<reference evidence="2" key="2">
    <citation type="submission" date="2009-11" db="EMBL/GenBank/DDBJ databases">
        <title>The Genome Sequence of Allomyces macrogynus strain ATCC 38327.</title>
        <authorList>
            <consortium name="The Broad Institute Genome Sequencing Platform"/>
            <person name="Russ C."/>
            <person name="Cuomo C."/>
            <person name="Shea T."/>
            <person name="Young S.K."/>
            <person name="Zeng Q."/>
            <person name="Koehrsen M."/>
            <person name="Haas B."/>
            <person name="Borodovsky M."/>
            <person name="Guigo R."/>
            <person name="Alvarado L."/>
            <person name="Berlin A."/>
            <person name="Borenstein D."/>
            <person name="Chen Z."/>
            <person name="Engels R."/>
            <person name="Freedman E."/>
            <person name="Gellesch M."/>
            <person name="Goldberg J."/>
            <person name="Griggs A."/>
            <person name="Gujja S."/>
            <person name="Heiman D."/>
            <person name="Hepburn T."/>
            <person name="Howarth C."/>
            <person name="Jen D."/>
            <person name="Larson L."/>
            <person name="Lewis B."/>
            <person name="Mehta T."/>
            <person name="Park D."/>
            <person name="Pearson M."/>
            <person name="Roberts A."/>
            <person name="Saif S."/>
            <person name="Shenoy N."/>
            <person name="Sisk P."/>
            <person name="Stolte C."/>
            <person name="Sykes S."/>
            <person name="Walk T."/>
            <person name="White J."/>
            <person name="Yandava C."/>
            <person name="Burger G."/>
            <person name="Gray M.W."/>
            <person name="Holland P.W.H."/>
            <person name="King N."/>
            <person name="Lang F.B.F."/>
            <person name="Roger A.J."/>
            <person name="Ruiz-Trillo I."/>
            <person name="Lander E."/>
            <person name="Nusbaum C."/>
        </authorList>
    </citation>
    <scope>NUCLEOTIDE SEQUENCE [LARGE SCALE GENOMIC DNA]</scope>
    <source>
        <strain evidence="2">ATCC 38327</strain>
    </source>
</reference>
<evidence type="ECO:0000313" key="1">
    <source>
        <dbReference type="EMBL" id="KNE71410.1"/>
    </source>
</evidence>
<dbReference type="VEuPathDB" id="FungiDB:AMAG_15645"/>
<dbReference type="AlphaFoldDB" id="A0A0L0T9L4"/>
<reference evidence="1 2" key="1">
    <citation type="submission" date="2009-11" db="EMBL/GenBank/DDBJ databases">
        <title>Annotation of Allomyces macrogynus ATCC 38327.</title>
        <authorList>
            <consortium name="The Broad Institute Genome Sequencing Platform"/>
            <person name="Russ C."/>
            <person name="Cuomo C."/>
            <person name="Burger G."/>
            <person name="Gray M.W."/>
            <person name="Holland P.W.H."/>
            <person name="King N."/>
            <person name="Lang F.B.F."/>
            <person name="Roger A.J."/>
            <person name="Ruiz-Trillo I."/>
            <person name="Young S.K."/>
            <person name="Zeng Q."/>
            <person name="Gargeya S."/>
            <person name="Fitzgerald M."/>
            <person name="Haas B."/>
            <person name="Abouelleil A."/>
            <person name="Alvarado L."/>
            <person name="Arachchi H.M."/>
            <person name="Berlin A."/>
            <person name="Chapman S.B."/>
            <person name="Gearin G."/>
            <person name="Goldberg J."/>
            <person name="Griggs A."/>
            <person name="Gujja S."/>
            <person name="Hansen M."/>
            <person name="Heiman D."/>
            <person name="Howarth C."/>
            <person name="Larimer J."/>
            <person name="Lui A."/>
            <person name="MacDonald P.J.P."/>
            <person name="McCowen C."/>
            <person name="Montmayeur A."/>
            <person name="Murphy C."/>
            <person name="Neiman D."/>
            <person name="Pearson M."/>
            <person name="Priest M."/>
            <person name="Roberts A."/>
            <person name="Saif S."/>
            <person name="Shea T."/>
            <person name="Sisk P."/>
            <person name="Stolte C."/>
            <person name="Sykes S."/>
            <person name="Wortman J."/>
            <person name="Nusbaum C."/>
            <person name="Birren B."/>
        </authorList>
    </citation>
    <scope>NUCLEOTIDE SEQUENCE [LARGE SCALE GENOMIC DNA]</scope>
    <source>
        <strain evidence="1 2">ATCC 38327</strain>
    </source>
</reference>
<evidence type="ECO:0000313" key="2">
    <source>
        <dbReference type="Proteomes" id="UP000054350"/>
    </source>
</evidence>
<dbReference type="EMBL" id="GG745371">
    <property type="protein sequence ID" value="KNE71410.1"/>
    <property type="molecule type" value="Genomic_DNA"/>
</dbReference>
<keyword evidence="2" id="KW-1185">Reference proteome</keyword>
<sequence>MMIVTTPTIYHCRRPRRRRDVHPDVPKEFVYHQDFFNSRYSPHEGARFRATALARYVYRGRGATHLPEAPREAELAVREAQMGNRGAWLYGNRNTHGIPIIDAHELAHAAAALDPATREAALALLAHRAFGQVLWFAWLHEELHTLFARYPPLPARSNAMDDFGGRTHRVMPHGGWVTYSHDAWFDEVWGQLRRGKRFLDEVEGRRRRREGSVENDGEGAVQIERAPKRVERLFSQYRFHWVGEDQVMPFR</sequence>
<accession>A0A0L0T9L4</accession>
<name>A0A0L0T9L4_ALLM3</name>
<proteinExistence type="predicted"/>